<proteinExistence type="predicted"/>
<dbReference type="OrthoDB" id="1494352at2"/>
<dbReference type="EMBL" id="SDHW01000005">
    <property type="protein sequence ID" value="RXK58762.1"/>
    <property type="molecule type" value="Genomic_DNA"/>
</dbReference>
<evidence type="ECO:0000313" key="2">
    <source>
        <dbReference type="Proteomes" id="UP000290204"/>
    </source>
</evidence>
<evidence type="ECO:0000313" key="1">
    <source>
        <dbReference type="EMBL" id="RXK58762.1"/>
    </source>
</evidence>
<name>A0A4Q1CFH3_9BACT</name>
<dbReference type="Proteomes" id="UP000290204">
    <property type="component" value="Unassembled WGS sequence"/>
</dbReference>
<gene>
    <name evidence="1" type="ORF">ESA94_15340</name>
</gene>
<dbReference type="RefSeq" id="WP_129131818.1">
    <property type="nucleotide sequence ID" value="NZ_SDHW01000005.1"/>
</dbReference>
<organism evidence="1 2">
    <name type="scientific">Lacibacter luteus</name>
    <dbReference type="NCBI Taxonomy" id="2508719"/>
    <lineage>
        <taxon>Bacteria</taxon>
        <taxon>Pseudomonadati</taxon>
        <taxon>Bacteroidota</taxon>
        <taxon>Chitinophagia</taxon>
        <taxon>Chitinophagales</taxon>
        <taxon>Chitinophagaceae</taxon>
        <taxon>Lacibacter</taxon>
    </lineage>
</organism>
<keyword evidence="2" id="KW-1185">Reference proteome</keyword>
<comment type="caution">
    <text evidence="1">The sequence shown here is derived from an EMBL/GenBank/DDBJ whole genome shotgun (WGS) entry which is preliminary data.</text>
</comment>
<dbReference type="AlphaFoldDB" id="A0A4Q1CFH3"/>
<accession>A0A4Q1CFH3</accession>
<protein>
    <submittedName>
        <fullName evidence="1">Uncharacterized protein</fullName>
    </submittedName>
</protein>
<sequence>MKTFNPEELIKAIDNIDIIRNLPNEYIHEKTVLGIDIYKYSQYPLTEQVYVPVIFEKLYKITAANVIKHENFLFNSYGKKINDFKDNFISTGDGGFQIFDNPLQALVFALYFQANVKRYSAGGNVNDFLKKLHYIVNSIELRYAITQDFIYSFEKNFYGSAIINNARILSRDSLNRLLLDSKSISWFTDTINSVENLMDLDRETFLLTTFFKDYDKTKESVLFEDRGSFKSVDVLKIGQIEAKTTTIDVYNLYVQALIRLIIEKHEYNNFLITLGNLNTSGIS</sequence>
<reference evidence="1 2" key="1">
    <citation type="submission" date="2019-01" db="EMBL/GenBank/DDBJ databases">
        <title>Lacibacter sp. strain TTM-7.</title>
        <authorList>
            <person name="Chen W.-M."/>
        </authorList>
    </citation>
    <scope>NUCLEOTIDE SEQUENCE [LARGE SCALE GENOMIC DNA]</scope>
    <source>
        <strain evidence="1 2">TTM-7</strain>
    </source>
</reference>